<dbReference type="GO" id="GO:0000244">
    <property type="term" value="P:spliceosomal tri-snRNP complex assembly"/>
    <property type="evidence" value="ECO:0007669"/>
    <property type="project" value="TreeGrafter"/>
</dbReference>
<feature type="compositionally biased region" description="Low complexity" evidence="4">
    <location>
        <begin position="262"/>
        <end position="273"/>
    </location>
</feature>
<dbReference type="Gene3D" id="1.25.40.550">
    <property type="entry name" value="Aar2, C-terminal domain-like"/>
    <property type="match status" value="1"/>
</dbReference>
<dbReference type="InterPro" id="IPR033647">
    <property type="entry name" value="Aar2_N"/>
</dbReference>
<sequence>MPRKKKIPAAAIIDDDLAEDNRPPRSPTPTPSPEVPTEVPSEVPTEVPSEVHNIQKKKGKGKSWEGGKGIVLGSCPNVHGRVWVGMSQQQQQQLARQLAGQGATLVVLGMPPGTEFGIDVNFWNVGERFRGVKMIPPGLHFVYFSAVNRQGDTAPRTGFYHTFTTREVVVRHYNPATEDLEEAEASVEEVERIRANLRQMDQFLGPYPLDSWHKWIALTQHVDDRELQRMIPLSGRVCSAAELTPVAAFKSSRTARHPFKPSSTTTSTSTSTTDIHKTDPETDTQTINPPSLLNTQSLTDITDITDTGHPTETPTDTPQTIGTTTDFPQTSENPTDFTETPTNTLTPTQTHTDQTQAMEITTETTDSTDTPTDTRHTPDTHTPPEPPRTDPQLPEMVPREGTEFRFTQPPKKSYREGASPTEVTRYSMDSSYSVRHMLTQVERPESLLAELQLSFVSFLVGQVWSGWEHWRALLHDCVGAAEEVLLEGPQLYSNLLSILHHQVYEIPEDLFTDIVESNNFLASALTTLFANIADNAPALPPPLVSKALRFKHHLTNKFEWDLTLEEDEGEFAPVVVET</sequence>
<evidence type="ECO:0000256" key="2">
    <source>
        <dbReference type="ARBA" id="ARBA00016372"/>
    </source>
</evidence>
<dbReference type="InterPro" id="IPR038514">
    <property type="entry name" value="AAR2_C_sf"/>
</dbReference>
<dbReference type="Pfam" id="PF05282">
    <property type="entry name" value="AAR2"/>
    <property type="match status" value="1"/>
</dbReference>
<reference evidence="7" key="1">
    <citation type="submission" date="2020-07" db="EMBL/GenBank/DDBJ databases">
        <title>The High-quality genome of the commercially important snow crab, Chionoecetes opilio.</title>
        <authorList>
            <person name="Jeong J.-H."/>
            <person name="Ryu S."/>
        </authorList>
    </citation>
    <scope>NUCLEOTIDE SEQUENCE</scope>
    <source>
        <strain evidence="7">MADBK_172401_WGS</strain>
        <tissue evidence="7">Digestive gland</tissue>
    </source>
</reference>
<dbReference type="OrthoDB" id="201752at2759"/>
<evidence type="ECO:0000313" key="8">
    <source>
        <dbReference type="Proteomes" id="UP000770661"/>
    </source>
</evidence>
<evidence type="ECO:0000259" key="5">
    <source>
        <dbReference type="Pfam" id="PF05282"/>
    </source>
</evidence>
<dbReference type="FunFam" id="2.60.34.20:FF:000001">
    <property type="entry name" value="protein AAR2 homolog"/>
    <property type="match status" value="1"/>
</dbReference>
<organism evidence="7 8">
    <name type="scientific">Chionoecetes opilio</name>
    <name type="common">Atlantic snow crab</name>
    <name type="synonym">Cancer opilio</name>
    <dbReference type="NCBI Taxonomy" id="41210"/>
    <lineage>
        <taxon>Eukaryota</taxon>
        <taxon>Metazoa</taxon>
        <taxon>Ecdysozoa</taxon>
        <taxon>Arthropoda</taxon>
        <taxon>Crustacea</taxon>
        <taxon>Multicrustacea</taxon>
        <taxon>Malacostraca</taxon>
        <taxon>Eumalacostraca</taxon>
        <taxon>Eucarida</taxon>
        <taxon>Decapoda</taxon>
        <taxon>Pleocyemata</taxon>
        <taxon>Brachyura</taxon>
        <taxon>Eubrachyura</taxon>
        <taxon>Majoidea</taxon>
        <taxon>Majidae</taxon>
        <taxon>Chionoecetes</taxon>
    </lineage>
</organism>
<gene>
    <name evidence="7" type="primary">Aar2</name>
    <name evidence="7" type="ORF">GWK47_018638</name>
</gene>
<feature type="compositionally biased region" description="Low complexity" evidence="4">
    <location>
        <begin position="310"/>
        <end position="325"/>
    </location>
</feature>
<feature type="compositionally biased region" description="Low complexity" evidence="4">
    <location>
        <begin position="35"/>
        <end position="51"/>
    </location>
</feature>
<accession>A0A8J5CIJ1</accession>
<dbReference type="Proteomes" id="UP000770661">
    <property type="component" value="Unassembled WGS sequence"/>
</dbReference>
<dbReference type="Gene3D" id="2.60.34.20">
    <property type="match status" value="1"/>
</dbReference>
<dbReference type="InterPro" id="IPR038516">
    <property type="entry name" value="AAR2_N_sf"/>
</dbReference>
<dbReference type="InterPro" id="IPR007946">
    <property type="entry name" value="AAR2"/>
</dbReference>
<keyword evidence="8" id="KW-1185">Reference proteome</keyword>
<comment type="caution">
    <text evidence="7">The sequence shown here is derived from an EMBL/GenBank/DDBJ whole genome shotgun (WGS) entry which is preliminary data.</text>
</comment>
<dbReference type="PANTHER" id="PTHR12689:SF4">
    <property type="entry name" value="PROTEIN AAR2 HOMOLOG"/>
    <property type="match status" value="1"/>
</dbReference>
<dbReference type="Pfam" id="PF20981">
    <property type="entry name" value="AAR2_1st"/>
    <property type="match status" value="1"/>
</dbReference>
<dbReference type="PANTHER" id="PTHR12689">
    <property type="entry name" value="A1 CISTRON SPLICING FACTOR AAR2-RELATED"/>
    <property type="match status" value="1"/>
</dbReference>
<protein>
    <recommendedName>
        <fullName evidence="2">Protein AAR2 homolog</fullName>
    </recommendedName>
    <alternativeName>
        <fullName evidence="3">AAR2 splicing factor homolog</fullName>
    </alternativeName>
</protein>
<feature type="region of interest" description="Disordered" evidence="4">
    <location>
        <begin position="249"/>
        <end position="394"/>
    </location>
</feature>
<feature type="domain" description="AAR2 C-terminal" evidence="5">
    <location>
        <begin position="406"/>
        <end position="562"/>
    </location>
</feature>
<proteinExistence type="inferred from homology"/>
<evidence type="ECO:0000259" key="6">
    <source>
        <dbReference type="Pfam" id="PF20981"/>
    </source>
</evidence>
<evidence type="ECO:0000256" key="1">
    <source>
        <dbReference type="ARBA" id="ARBA00006281"/>
    </source>
</evidence>
<evidence type="ECO:0000256" key="4">
    <source>
        <dbReference type="SAM" id="MobiDB-lite"/>
    </source>
</evidence>
<dbReference type="AlphaFoldDB" id="A0A8J5CIJ1"/>
<feature type="region of interest" description="Disordered" evidence="4">
    <location>
        <begin position="1"/>
        <end position="66"/>
    </location>
</feature>
<dbReference type="InterPro" id="IPR033648">
    <property type="entry name" value="AAR2_C"/>
</dbReference>
<dbReference type="CDD" id="cd13778">
    <property type="entry name" value="Aar2_C"/>
    <property type="match status" value="1"/>
</dbReference>
<feature type="domain" description="AAR2 N-terminal" evidence="6">
    <location>
        <begin position="101"/>
        <end position="232"/>
    </location>
</feature>
<comment type="similarity">
    <text evidence="1">Belongs to the AAR2 family.</text>
</comment>
<name>A0A8J5CIJ1_CHIOP</name>
<dbReference type="CDD" id="cd13777">
    <property type="entry name" value="Aar2_N"/>
    <property type="match status" value="1"/>
</dbReference>
<evidence type="ECO:0000256" key="3">
    <source>
        <dbReference type="ARBA" id="ARBA00030625"/>
    </source>
</evidence>
<feature type="compositionally biased region" description="Low complexity" evidence="4">
    <location>
        <begin position="334"/>
        <end position="371"/>
    </location>
</feature>
<feature type="compositionally biased region" description="Pro residues" evidence="4">
    <location>
        <begin position="24"/>
        <end position="34"/>
    </location>
</feature>
<evidence type="ECO:0000313" key="7">
    <source>
        <dbReference type="EMBL" id="KAG0712365.1"/>
    </source>
</evidence>
<dbReference type="EMBL" id="JACEEZ010022489">
    <property type="protein sequence ID" value="KAG0712365.1"/>
    <property type="molecule type" value="Genomic_DNA"/>
</dbReference>
<feature type="compositionally biased region" description="Polar residues" evidence="4">
    <location>
        <begin position="283"/>
        <end position="305"/>
    </location>
</feature>